<feature type="non-terminal residue" evidence="1">
    <location>
        <position position="54"/>
    </location>
</feature>
<accession>A0ABQ9U2U0</accession>
<name>A0ABQ9U2U0_SAGOE</name>
<dbReference type="Proteomes" id="UP001266305">
    <property type="component" value="Unassembled WGS sequence"/>
</dbReference>
<organism evidence="1 2">
    <name type="scientific">Saguinus oedipus</name>
    <name type="common">Cotton-top tamarin</name>
    <name type="synonym">Oedipomidas oedipus</name>
    <dbReference type="NCBI Taxonomy" id="9490"/>
    <lineage>
        <taxon>Eukaryota</taxon>
        <taxon>Metazoa</taxon>
        <taxon>Chordata</taxon>
        <taxon>Craniata</taxon>
        <taxon>Vertebrata</taxon>
        <taxon>Euteleostomi</taxon>
        <taxon>Mammalia</taxon>
        <taxon>Eutheria</taxon>
        <taxon>Euarchontoglires</taxon>
        <taxon>Primates</taxon>
        <taxon>Haplorrhini</taxon>
        <taxon>Platyrrhini</taxon>
        <taxon>Cebidae</taxon>
        <taxon>Callitrichinae</taxon>
        <taxon>Saguinus</taxon>
    </lineage>
</organism>
<evidence type="ECO:0000313" key="1">
    <source>
        <dbReference type="EMBL" id="KAK2090968.1"/>
    </source>
</evidence>
<feature type="non-terminal residue" evidence="1">
    <location>
        <position position="1"/>
    </location>
</feature>
<reference evidence="1 2" key="1">
    <citation type="submission" date="2023-05" db="EMBL/GenBank/DDBJ databases">
        <title>B98-5 Cell Line De Novo Hybrid Assembly: An Optical Mapping Approach.</title>
        <authorList>
            <person name="Kananen K."/>
            <person name="Auerbach J.A."/>
            <person name="Kautto E."/>
            <person name="Blachly J.S."/>
        </authorList>
    </citation>
    <scope>NUCLEOTIDE SEQUENCE [LARGE SCALE GENOMIC DNA]</scope>
    <source>
        <strain evidence="1">B95-8</strain>
        <tissue evidence="1">Cell line</tissue>
    </source>
</reference>
<sequence length="54" mass="5987">VLCGDSVDKVRGMGVTRARDPRLPLPALTMSLHVPARPFMELWLENGGIRTDLQ</sequence>
<evidence type="ECO:0000313" key="2">
    <source>
        <dbReference type="Proteomes" id="UP001266305"/>
    </source>
</evidence>
<gene>
    <name evidence="1" type="ORF">P7K49_030252</name>
</gene>
<comment type="caution">
    <text evidence="1">The sequence shown here is derived from an EMBL/GenBank/DDBJ whole genome shotgun (WGS) entry which is preliminary data.</text>
</comment>
<keyword evidence="2" id="KW-1185">Reference proteome</keyword>
<protein>
    <submittedName>
        <fullName evidence="1">Uncharacterized protein</fullName>
    </submittedName>
</protein>
<proteinExistence type="predicted"/>
<dbReference type="EMBL" id="JASSZA010000016">
    <property type="protein sequence ID" value="KAK2090968.1"/>
    <property type="molecule type" value="Genomic_DNA"/>
</dbReference>